<dbReference type="PANTHER" id="PTHR47791:SF2">
    <property type="entry name" value="ENDO MANNANASE, GH76 FAMILY (EUROFUNG)"/>
    <property type="match status" value="1"/>
</dbReference>
<dbReference type="PANTHER" id="PTHR47791">
    <property type="entry name" value="MEIOTICALLY UP-REGULATED GENE 191 PROTEIN"/>
    <property type="match status" value="1"/>
</dbReference>
<dbReference type="SUPFAM" id="SSF48208">
    <property type="entry name" value="Six-hairpin glycosidases"/>
    <property type="match status" value="1"/>
</dbReference>
<dbReference type="InterPro" id="IPR005198">
    <property type="entry name" value="Glyco_hydro_76"/>
</dbReference>
<dbReference type="OrthoDB" id="9984024at2759"/>
<name>A0A238F5H4_9BASI</name>
<feature type="chain" id="PRO_5012421171" evidence="2">
    <location>
        <begin position="22"/>
        <end position="576"/>
    </location>
</feature>
<evidence type="ECO:0000256" key="1">
    <source>
        <dbReference type="SAM" id="Phobius"/>
    </source>
</evidence>
<dbReference type="InterPro" id="IPR053169">
    <property type="entry name" value="MUG_Protein"/>
</dbReference>
<dbReference type="GO" id="GO:0005975">
    <property type="term" value="P:carbohydrate metabolic process"/>
    <property type="evidence" value="ECO:0007669"/>
    <property type="project" value="InterPro"/>
</dbReference>
<proteinExistence type="predicted"/>
<feature type="signal peptide" evidence="2">
    <location>
        <begin position="1"/>
        <end position="21"/>
    </location>
</feature>
<dbReference type="InterPro" id="IPR008928">
    <property type="entry name" value="6-hairpin_glycosidase_sf"/>
</dbReference>
<keyword evidence="1" id="KW-0472">Membrane</keyword>
<gene>
    <name evidence="3" type="ORF">BQ2448_120</name>
</gene>
<keyword evidence="2" id="KW-0732">Signal</keyword>
<dbReference type="Pfam" id="PF03663">
    <property type="entry name" value="Glyco_hydro_76"/>
    <property type="match status" value="1"/>
</dbReference>
<evidence type="ECO:0000313" key="4">
    <source>
        <dbReference type="Proteomes" id="UP000198372"/>
    </source>
</evidence>
<protein>
    <submittedName>
        <fullName evidence="3">BQ2448_120 protein</fullName>
    </submittedName>
</protein>
<sequence>MMHGLAAAGLVATTLLQLCSALPSMSSSSSSRAESESHSSPYDPTAYMAFPARTVPLGHAFMSAQKPIVDPGTIPAALRSKRPELLDPDTAQSPAFAWDRHPLGKRRAGQEPLEQFNVGRLSKRAAIASSNAPFPASSYINVNNLTSIALVAQAAVARMQTWYEDGVFDWTGWWQTPVLGLAYTQLDLALGNNVNELLIKDLLVKNDNEGWMIDAYVDDQSAFRFLPRSGSTFYSLMTYWLGYDSSGWWGMFALRAHQAYPNQTWFQMVQTINNNNTLYWTDTCGGGVLWLTYRPMIKNTITNGLYFSILTRLYRYTGNSTYFDYSMNTLNWWLGWGFDADNGRVWDTITGPDCDKSGEASWTYNSGAFLYGLADLWYATGDERILDLGRTIAYAGIRDFSDESTGVLVESCEHLAAPSPDKPPGCQQDETVFKGIFILALAELYLARPDPNIYNFINTQMLSNVFNNVDDTWLFGMWWNGPWNETTAGPKTQITAICALAAAATVNADYLAHAGADTTIAAMYQVAVPDNTSRSTNAGSTVHETGVHTSASATISRFGPFAAAVFAFVIGVAVLA</sequence>
<keyword evidence="4" id="KW-1185">Reference proteome</keyword>
<keyword evidence="1" id="KW-0812">Transmembrane</keyword>
<reference evidence="4" key="1">
    <citation type="submission" date="2016-09" db="EMBL/GenBank/DDBJ databases">
        <authorList>
            <person name="Jeantristanb JTB J.-T."/>
            <person name="Ricardo R."/>
        </authorList>
    </citation>
    <scope>NUCLEOTIDE SEQUENCE [LARGE SCALE GENOMIC DNA]</scope>
</reference>
<feature type="transmembrane region" description="Helical" evidence="1">
    <location>
        <begin position="558"/>
        <end position="575"/>
    </location>
</feature>
<dbReference type="Proteomes" id="UP000198372">
    <property type="component" value="Unassembled WGS sequence"/>
</dbReference>
<dbReference type="STRING" id="269621.A0A238F5H4"/>
<evidence type="ECO:0000313" key="3">
    <source>
        <dbReference type="EMBL" id="SCV67999.1"/>
    </source>
</evidence>
<dbReference type="Gene3D" id="1.50.10.20">
    <property type="match status" value="1"/>
</dbReference>
<dbReference type="AlphaFoldDB" id="A0A238F5H4"/>
<evidence type="ECO:0000256" key="2">
    <source>
        <dbReference type="SAM" id="SignalP"/>
    </source>
</evidence>
<accession>A0A238F5H4</accession>
<keyword evidence="1" id="KW-1133">Transmembrane helix</keyword>
<dbReference type="EMBL" id="FMSP01000003">
    <property type="protein sequence ID" value="SCV67999.1"/>
    <property type="molecule type" value="Genomic_DNA"/>
</dbReference>
<organism evidence="3 4">
    <name type="scientific">Microbotryum intermedium</name>
    <dbReference type="NCBI Taxonomy" id="269621"/>
    <lineage>
        <taxon>Eukaryota</taxon>
        <taxon>Fungi</taxon>
        <taxon>Dikarya</taxon>
        <taxon>Basidiomycota</taxon>
        <taxon>Pucciniomycotina</taxon>
        <taxon>Microbotryomycetes</taxon>
        <taxon>Microbotryales</taxon>
        <taxon>Microbotryaceae</taxon>
        <taxon>Microbotryum</taxon>
    </lineage>
</organism>